<evidence type="ECO:0000313" key="1">
    <source>
        <dbReference type="EMBL" id="QHN10724.1"/>
    </source>
</evidence>
<dbReference type="AlphaFoldDB" id="A0A6I7D7M8"/>
<reference evidence="1 2" key="1">
    <citation type="submission" date="2019-09" db="EMBL/GenBank/DDBJ databases">
        <title>Emergence of a chromosome-mediated tetracycline resistance gene in Proteus strain.</title>
        <authorList>
            <person name="He D."/>
            <person name="Wang L."/>
        </authorList>
    </citation>
    <scope>NUCLEOTIDE SEQUENCE [LARGE SCALE GENOMIC DNA]</scope>
    <source>
        <strain evidence="1 2">T60</strain>
    </source>
</reference>
<sequence>MIINVSNAKISQEKLTKLEDTHKPSDAMSIWEKIKDWLGLSNEKKALTLIRDIYFDKDISIIDKNKYFFELRNLADGQYKNNFKLNVVDDHIVYKINFQDSSIATEFDIKPFFENIENKLNLNLKNYGNEDLESFINNYSKLSAIKNDNVNYEEKFIAFRAILMECIDNKNKSDRFYIDEFKKKSLGEKLEYLNNNRKNYSVELDSAKLISNLTDAVCVSKNDNYNKLINIVKIDIPRYSLKYNNENITSITSLDKKLENLNIDDKMFIFELLNQGVFQIIKNSFEKYDPIATMYSPINGRMNVDIESNDNKYTITVKYSNDITEENIEEINSLSSYIINSFDRDTMDLYAENFTEGKLTKEKMDKALGQYSNELNKRMDDCIGDKFNYEQKRFNLLTECINLQFEFNPNAVKKLTVIPEKSKIEYDLLKS</sequence>
<organism evidence="1 2">
    <name type="scientific">Proteus columbae</name>
    <dbReference type="NCBI Taxonomy" id="1987580"/>
    <lineage>
        <taxon>Bacteria</taxon>
        <taxon>Pseudomonadati</taxon>
        <taxon>Pseudomonadota</taxon>
        <taxon>Gammaproteobacteria</taxon>
        <taxon>Enterobacterales</taxon>
        <taxon>Morganellaceae</taxon>
        <taxon>Proteus</taxon>
    </lineage>
</organism>
<dbReference type="RefSeq" id="WP_160230379.1">
    <property type="nucleotide sequence ID" value="NZ_CP043925.1"/>
</dbReference>
<dbReference type="KEGG" id="pcol:F1325_09710"/>
<name>A0A6I7D7M8_9GAMM</name>
<accession>A0A6I7D7M8</accession>
<evidence type="ECO:0000313" key="2">
    <source>
        <dbReference type="Proteomes" id="UP000464700"/>
    </source>
</evidence>
<protein>
    <submittedName>
        <fullName evidence="1">Uncharacterized protein</fullName>
    </submittedName>
</protein>
<dbReference type="Proteomes" id="UP000464700">
    <property type="component" value="Chromosome"/>
</dbReference>
<gene>
    <name evidence="1" type="ORF">F1325_09710</name>
</gene>
<dbReference type="Gene3D" id="3.30.2440.10">
    <property type="entry name" value="Secreted effector protein SifA"/>
    <property type="match status" value="1"/>
</dbReference>
<keyword evidence="2" id="KW-1185">Reference proteome</keyword>
<proteinExistence type="predicted"/>
<dbReference type="EMBL" id="CP043925">
    <property type="protein sequence ID" value="QHN10724.1"/>
    <property type="molecule type" value="Genomic_DNA"/>
</dbReference>